<evidence type="ECO:0000313" key="4">
    <source>
        <dbReference type="Proteomes" id="UP001575105"/>
    </source>
</evidence>
<dbReference type="Gene3D" id="3.30.360.10">
    <property type="entry name" value="Dihydrodipicolinate Reductase, domain 2"/>
    <property type="match status" value="1"/>
</dbReference>
<dbReference type="RefSeq" id="WP_425344874.1">
    <property type="nucleotide sequence ID" value="NZ_JBGUBD010000003.1"/>
</dbReference>
<evidence type="ECO:0000259" key="2">
    <source>
        <dbReference type="Pfam" id="PF22725"/>
    </source>
</evidence>
<dbReference type="EMBL" id="JBGUBD010000003">
    <property type="protein sequence ID" value="MFA9477950.1"/>
    <property type="molecule type" value="Genomic_DNA"/>
</dbReference>
<dbReference type="InterPro" id="IPR055170">
    <property type="entry name" value="GFO_IDH_MocA-like_dom"/>
</dbReference>
<sequence length="392" mass="42408">MNTKTQIGIGVVGCGHRMAALLPHIPGLGGNIEIRRLADPDPLAIQEFQADIAPRAKASADAAQLAADPAVDWVFVGSPNALHPEHAIVALEAGKDVFCEKPLATTVDDALRIRQAHQASGRTLALGFVLRYTRHGQALRRIIDSGVLGNILSLEFNETLPLDHGGHIHGNAWRRLTSIGGGHMLEKCSHDIDLISWLLDARPVRVASFGGLRLFTADNANHAERIGQHESGRPAFQGWGLRRDGDPFAMKKDIVDHQVAILEFDNQARATFHTHCATAIPERRLYLCGDRGTLRADFNTGLIEVEPLGYNTTREQIDTNDEGGHGGGDRILGESLAETMLRGQTPLASVKEGIVATAVALAIDQARTNSQVVDLTPLWQQIDETSPHSTSV</sequence>
<protein>
    <submittedName>
        <fullName evidence="3">Gfo/Idh/MocA family protein</fullName>
    </submittedName>
</protein>
<dbReference type="PANTHER" id="PTHR43377:SF2">
    <property type="entry name" value="BINDING ROSSMANN FOLD OXIDOREDUCTASE, PUTATIVE (AFU_ORTHOLOGUE AFUA_4G00560)-RELATED"/>
    <property type="match status" value="1"/>
</dbReference>
<accession>A0ABV4U2Y5</accession>
<comment type="caution">
    <text evidence="3">The sequence shown here is derived from an EMBL/GenBank/DDBJ whole genome shotgun (WGS) entry which is preliminary data.</text>
</comment>
<evidence type="ECO:0000313" key="3">
    <source>
        <dbReference type="EMBL" id="MFA9477950.1"/>
    </source>
</evidence>
<reference evidence="3 4" key="1">
    <citation type="submission" date="2024-08" db="EMBL/GenBank/DDBJ databases">
        <title>Whole-genome sequencing of halo(alkali)philic microorganisms from hypersaline lakes.</title>
        <authorList>
            <person name="Sorokin D.Y."/>
            <person name="Merkel A.Y."/>
            <person name="Messina E."/>
            <person name="Yakimov M."/>
        </authorList>
    </citation>
    <scope>NUCLEOTIDE SEQUENCE [LARGE SCALE GENOMIC DNA]</scope>
    <source>
        <strain evidence="3 4">AB-hyl4</strain>
    </source>
</reference>
<organism evidence="3 4">
    <name type="scientific">Natronomicrosphaera hydrolytica</name>
    <dbReference type="NCBI Taxonomy" id="3242702"/>
    <lineage>
        <taxon>Bacteria</taxon>
        <taxon>Pseudomonadati</taxon>
        <taxon>Planctomycetota</taxon>
        <taxon>Phycisphaerae</taxon>
        <taxon>Phycisphaerales</taxon>
        <taxon>Phycisphaeraceae</taxon>
        <taxon>Natronomicrosphaera</taxon>
    </lineage>
</organism>
<dbReference type="Gene3D" id="3.40.50.720">
    <property type="entry name" value="NAD(P)-binding Rossmann-like Domain"/>
    <property type="match status" value="1"/>
</dbReference>
<dbReference type="InterPro" id="IPR051450">
    <property type="entry name" value="Gfo/Idh/MocA_Oxidoreductases"/>
</dbReference>
<dbReference type="Pfam" id="PF01408">
    <property type="entry name" value="GFO_IDH_MocA"/>
    <property type="match status" value="1"/>
</dbReference>
<evidence type="ECO:0000259" key="1">
    <source>
        <dbReference type="Pfam" id="PF01408"/>
    </source>
</evidence>
<keyword evidence="4" id="KW-1185">Reference proteome</keyword>
<proteinExistence type="predicted"/>
<gene>
    <name evidence="3" type="ORF">ACERK3_06520</name>
</gene>
<dbReference type="Proteomes" id="UP001575105">
    <property type="component" value="Unassembled WGS sequence"/>
</dbReference>
<feature type="domain" description="Gfo/Idh/MocA-like oxidoreductase N-terminal" evidence="1">
    <location>
        <begin position="8"/>
        <end position="128"/>
    </location>
</feature>
<dbReference type="SUPFAM" id="SSF51735">
    <property type="entry name" value="NAD(P)-binding Rossmann-fold domains"/>
    <property type="match status" value="1"/>
</dbReference>
<dbReference type="PANTHER" id="PTHR43377">
    <property type="entry name" value="BILIVERDIN REDUCTASE A"/>
    <property type="match status" value="1"/>
</dbReference>
<dbReference type="InterPro" id="IPR036291">
    <property type="entry name" value="NAD(P)-bd_dom_sf"/>
</dbReference>
<name>A0ABV4U2Y5_9BACT</name>
<dbReference type="InterPro" id="IPR000683">
    <property type="entry name" value="Gfo/Idh/MocA-like_OxRdtase_N"/>
</dbReference>
<dbReference type="SUPFAM" id="SSF55347">
    <property type="entry name" value="Glyceraldehyde-3-phosphate dehydrogenase-like, C-terminal domain"/>
    <property type="match status" value="1"/>
</dbReference>
<feature type="domain" description="GFO/IDH/MocA-like oxidoreductase" evidence="2">
    <location>
        <begin position="137"/>
        <end position="295"/>
    </location>
</feature>
<dbReference type="Pfam" id="PF22725">
    <property type="entry name" value="GFO_IDH_MocA_C3"/>
    <property type="match status" value="1"/>
</dbReference>